<dbReference type="InterPro" id="IPR025535">
    <property type="entry name" value="DUF4421"/>
</dbReference>
<evidence type="ECO:0000313" key="1">
    <source>
        <dbReference type="EMBL" id="NAS10864.1"/>
    </source>
</evidence>
<protein>
    <submittedName>
        <fullName evidence="1">DUF4421 domain-containing protein</fullName>
    </submittedName>
</protein>
<proteinExistence type="predicted"/>
<accession>A0A6L9E890</accession>
<keyword evidence="2" id="KW-1185">Reference proteome</keyword>
<name>A0A6L9E890_9FLAO</name>
<comment type="caution">
    <text evidence="1">The sequence shown here is derived from an EMBL/GenBank/DDBJ whole genome shotgun (WGS) entry which is preliminary data.</text>
</comment>
<dbReference type="AlphaFoldDB" id="A0A6L9E890"/>
<sequence>MDLKQWLWYFLLCPLFFFGQDSTYIRSFPEKITFRLGLQNTSNTFIVNDTGSGQQITLEPNDKVYLGGSILFRSIELDLGFAPNFFDANNDNSGTRLLTFNFRMFLGRWMQTLDFYSQKGFSFTSSGNAVFFPDVSTLKIGGTTSYIFNKRFSFRAIGFQNEWQKKSAGSFIPGFTAYYTKFDLNSDDFSSDSQSYDFALGPGYYYNLVIGKHFILGAGNTSGLGINITRSDSGNNTSLLFETVFRVVFGYNSERFFTGLNSRLLYLSHNTDRYTRLDDTIGFVEFYLGYRFDAPKKWVKAADKFNSKFGFD</sequence>
<evidence type="ECO:0000313" key="2">
    <source>
        <dbReference type="Proteomes" id="UP000475249"/>
    </source>
</evidence>
<dbReference type="Proteomes" id="UP000475249">
    <property type="component" value="Unassembled WGS sequence"/>
</dbReference>
<gene>
    <name evidence="1" type="ORF">GTQ38_02550</name>
</gene>
<organism evidence="1 2">
    <name type="scientific">Poritiphilus flavus</name>
    <dbReference type="NCBI Taxonomy" id="2697053"/>
    <lineage>
        <taxon>Bacteria</taxon>
        <taxon>Pseudomonadati</taxon>
        <taxon>Bacteroidota</taxon>
        <taxon>Flavobacteriia</taxon>
        <taxon>Flavobacteriales</taxon>
        <taxon>Flavobacteriaceae</taxon>
        <taxon>Poritiphilus</taxon>
    </lineage>
</organism>
<dbReference type="RefSeq" id="WP_161433659.1">
    <property type="nucleotide sequence ID" value="NZ_WXYO01000001.1"/>
</dbReference>
<dbReference type="Pfam" id="PF14391">
    <property type="entry name" value="DUF4421"/>
    <property type="match status" value="1"/>
</dbReference>
<reference evidence="1 2" key="1">
    <citation type="submission" date="2020-01" db="EMBL/GenBank/DDBJ databases">
        <title>Bacteria diversity of Porities sp.</title>
        <authorList>
            <person name="Wang G."/>
        </authorList>
    </citation>
    <scope>NUCLEOTIDE SEQUENCE [LARGE SCALE GENOMIC DNA]</scope>
    <source>
        <strain evidence="1 2">R33</strain>
    </source>
</reference>
<dbReference type="EMBL" id="WXYO01000001">
    <property type="protein sequence ID" value="NAS10864.1"/>
    <property type="molecule type" value="Genomic_DNA"/>
</dbReference>